<organism evidence="2">
    <name type="scientific">Anisakis simplex</name>
    <name type="common">Herring worm</name>
    <dbReference type="NCBI Taxonomy" id="6269"/>
    <lineage>
        <taxon>Eukaryota</taxon>
        <taxon>Metazoa</taxon>
        <taxon>Ecdysozoa</taxon>
        <taxon>Nematoda</taxon>
        <taxon>Chromadorea</taxon>
        <taxon>Rhabditida</taxon>
        <taxon>Spirurina</taxon>
        <taxon>Ascaridomorpha</taxon>
        <taxon>Ascaridoidea</taxon>
        <taxon>Anisakidae</taxon>
        <taxon>Anisakis</taxon>
        <taxon>Anisakis simplex complex</taxon>
    </lineage>
</organism>
<protein>
    <submittedName>
        <fullName evidence="2">CMP/dCMP-type deaminase domain-containing protein</fullName>
    </submittedName>
</protein>
<evidence type="ECO:0000313" key="2">
    <source>
        <dbReference type="WBParaSite" id="ASIM_0000695901-mRNA-1"/>
    </source>
</evidence>
<evidence type="ECO:0000256" key="1">
    <source>
        <dbReference type="SAM" id="MobiDB-lite"/>
    </source>
</evidence>
<feature type="region of interest" description="Disordered" evidence="1">
    <location>
        <begin position="13"/>
        <end position="36"/>
    </location>
</feature>
<sequence>LIPLLHRSVRVPTGQEGYASGSPAGPTKPDSLPGYKGWQLEHNYRKKLPKNREMKEMGRIHEDWRTGRVDNDLSLTKGLNGNQVFLGGASDKESRVSGVGFIAKKQITNLIESCDILPPRTAVLVLCIDKNRTLKIAQVYAPATNNAQPTEDAEEDLEEFFEEVERAMNKKSYGVGNRSQIALLKRCG</sequence>
<reference evidence="2" key="1">
    <citation type="submission" date="2017-02" db="UniProtKB">
        <authorList>
            <consortium name="WormBaseParasite"/>
        </authorList>
    </citation>
    <scope>IDENTIFICATION</scope>
</reference>
<name>A0A0M3JH48_ANISI</name>
<proteinExistence type="predicted"/>
<dbReference type="AlphaFoldDB" id="A0A0M3JH48"/>
<accession>A0A0M3JH48</accession>
<dbReference type="WBParaSite" id="ASIM_0000695901-mRNA-1">
    <property type="protein sequence ID" value="ASIM_0000695901-mRNA-1"/>
    <property type="gene ID" value="ASIM_0000695901"/>
</dbReference>